<feature type="signal peptide" evidence="1">
    <location>
        <begin position="1"/>
        <end position="19"/>
    </location>
</feature>
<reference evidence="2 3" key="1">
    <citation type="submission" date="2018-09" db="EMBL/GenBank/DDBJ databases">
        <authorList>
            <person name="Zhu H."/>
        </authorList>
    </citation>
    <scope>NUCLEOTIDE SEQUENCE [LARGE SCALE GENOMIC DNA]</scope>
    <source>
        <strain evidence="2 3">K1S02-61</strain>
    </source>
</reference>
<keyword evidence="3" id="KW-1185">Reference proteome</keyword>
<name>A0A418Y5R3_9BURK</name>
<keyword evidence="1" id="KW-0732">Signal</keyword>
<feature type="chain" id="PRO_5019533433" description="Lipoprotein" evidence="1">
    <location>
        <begin position="20"/>
        <end position="202"/>
    </location>
</feature>
<dbReference type="PROSITE" id="PS51257">
    <property type="entry name" value="PROKAR_LIPOPROTEIN"/>
    <property type="match status" value="1"/>
</dbReference>
<dbReference type="RefSeq" id="WP_119809883.1">
    <property type="nucleotide sequence ID" value="NZ_QYUP01000062.1"/>
</dbReference>
<dbReference type="EMBL" id="QYUP01000062">
    <property type="protein sequence ID" value="RJG22198.1"/>
    <property type="molecule type" value="Genomic_DNA"/>
</dbReference>
<evidence type="ECO:0000313" key="3">
    <source>
        <dbReference type="Proteomes" id="UP000284006"/>
    </source>
</evidence>
<evidence type="ECO:0008006" key="4">
    <source>
        <dbReference type="Google" id="ProtNLM"/>
    </source>
</evidence>
<comment type="caution">
    <text evidence="2">The sequence shown here is derived from an EMBL/GenBank/DDBJ whole genome shotgun (WGS) entry which is preliminary data.</text>
</comment>
<sequence>MKSLYLRSGLALACAIGLAACGGGNDNLVLGGNVFGLTKDGLAVQNKNGPTLAIPAGSSTFAFPELISSDTDFEVIITTQPTAAKCNVVNGKGKSGGFSILSVEIHCTTNSYDLGGTVSGLDSAGLVLINGSQRVSVPAGATSFTFTTKYKADGSCDSGCIPDGSPYGITVFQQPAGRTCSVANGTGKMGSAAKNDVVVTCI</sequence>
<evidence type="ECO:0000256" key="1">
    <source>
        <dbReference type="SAM" id="SignalP"/>
    </source>
</evidence>
<accession>A0A418Y5R3</accession>
<dbReference type="Proteomes" id="UP000284006">
    <property type="component" value="Unassembled WGS sequence"/>
</dbReference>
<dbReference type="AlphaFoldDB" id="A0A418Y5R3"/>
<evidence type="ECO:0000313" key="2">
    <source>
        <dbReference type="EMBL" id="RJG22198.1"/>
    </source>
</evidence>
<gene>
    <name evidence="2" type="ORF">D3872_05750</name>
</gene>
<protein>
    <recommendedName>
        <fullName evidence="4">Lipoprotein</fullName>
    </recommendedName>
</protein>
<dbReference type="OrthoDB" id="8924315at2"/>
<proteinExistence type="predicted"/>
<organism evidence="2 3">
    <name type="scientific">Massilia cavernae</name>
    <dbReference type="NCBI Taxonomy" id="2320864"/>
    <lineage>
        <taxon>Bacteria</taxon>
        <taxon>Pseudomonadati</taxon>
        <taxon>Pseudomonadota</taxon>
        <taxon>Betaproteobacteria</taxon>
        <taxon>Burkholderiales</taxon>
        <taxon>Oxalobacteraceae</taxon>
        <taxon>Telluria group</taxon>
        <taxon>Massilia</taxon>
    </lineage>
</organism>